<dbReference type="SMART" id="SM00744">
    <property type="entry name" value="RINGv"/>
    <property type="match status" value="1"/>
</dbReference>
<evidence type="ECO:0000256" key="8">
    <source>
        <dbReference type="PROSITE-ProRule" id="PRU00175"/>
    </source>
</evidence>
<evidence type="ECO:0000259" key="11">
    <source>
        <dbReference type="PROSITE" id="PS50089"/>
    </source>
</evidence>
<dbReference type="PROSITE" id="PS50089">
    <property type="entry name" value="ZF_RING_2"/>
    <property type="match status" value="1"/>
</dbReference>
<keyword evidence="6 9" id="KW-1133">Transmembrane helix</keyword>
<evidence type="ECO:0000313" key="13">
    <source>
        <dbReference type="Proteomes" id="UP000317494"/>
    </source>
</evidence>
<sequence>MTLRLLAVLFISSWWIDASARVLVVTNNGTYTDRLASYGPHIPSAGLKGRLIPYSLLHLHQSPTGCDKVSLPSSREDHRGIITSDYILLAARGACNFIDKTRAAQASGASGLIVGDSVGHGSLVTMYGAGDTSDILIPSVFVSQSVYRDLFFQATTGMATNDELGGSTDSGNCNNEDGISDINCMSIDAMRVKAYALNSAEEDICLPAPPVVPSLPPAIVGLPIILYPNELDMPILEIIIITILSPAVIMLCLFALYSYRVFCRRRRELAPVRMVSDLPTKIYDSKAIKDNDQTMCPICLDDFENAQQLRRLPCNHEFHIACIDKWLTKRKKTCPICKQDTIAPTEITPLLPSSSPLSPPRLLIDASDSQITCSSDGSFGAASGAC</sequence>
<reference evidence="12 13" key="1">
    <citation type="journal article" date="2019" name="Sci. Rep.">
        <title>Comparative genomics of chytrid fungi reveal insights into the obligate biotrophic and pathogenic lifestyle of Synchytrium endobioticum.</title>
        <authorList>
            <person name="van de Vossenberg B.T.L.H."/>
            <person name="Warris S."/>
            <person name="Nguyen H.D.T."/>
            <person name="van Gent-Pelzer M.P.E."/>
            <person name="Joly D.L."/>
            <person name="van de Geest H.C."/>
            <person name="Bonants P.J.M."/>
            <person name="Smith D.S."/>
            <person name="Levesque C.A."/>
            <person name="van der Lee T.A.J."/>
        </authorList>
    </citation>
    <scope>NUCLEOTIDE SEQUENCE [LARGE SCALE GENOMIC DNA]</scope>
    <source>
        <strain evidence="12 13">MB42</strain>
    </source>
</reference>
<dbReference type="PANTHER" id="PTHR45931">
    <property type="entry name" value="SI:CH211-59O9.10"/>
    <property type="match status" value="1"/>
</dbReference>
<dbReference type="PANTHER" id="PTHR45931:SF3">
    <property type="entry name" value="RING ZINC FINGER-CONTAINING PROTEIN"/>
    <property type="match status" value="1"/>
</dbReference>
<organism evidence="12 13">
    <name type="scientific">Synchytrium endobioticum</name>
    <dbReference type="NCBI Taxonomy" id="286115"/>
    <lineage>
        <taxon>Eukaryota</taxon>
        <taxon>Fungi</taxon>
        <taxon>Fungi incertae sedis</taxon>
        <taxon>Chytridiomycota</taxon>
        <taxon>Chytridiomycota incertae sedis</taxon>
        <taxon>Chytridiomycetes</taxon>
        <taxon>Synchytriales</taxon>
        <taxon>Synchytriaceae</taxon>
        <taxon>Synchytrium</taxon>
    </lineage>
</organism>
<dbReference type="InterPro" id="IPR003137">
    <property type="entry name" value="PA_domain"/>
</dbReference>
<dbReference type="InterPro" id="IPR013083">
    <property type="entry name" value="Znf_RING/FYVE/PHD"/>
</dbReference>
<dbReference type="GO" id="GO:0006511">
    <property type="term" value="P:ubiquitin-dependent protein catabolic process"/>
    <property type="evidence" value="ECO:0007669"/>
    <property type="project" value="TreeGrafter"/>
</dbReference>
<dbReference type="Gene3D" id="3.50.30.30">
    <property type="match status" value="1"/>
</dbReference>
<evidence type="ECO:0000256" key="3">
    <source>
        <dbReference type="ARBA" id="ARBA00022723"/>
    </source>
</evidence>
<feature type="domain" description="RING-type" evidence="11">
    <location>
        <begin position="296"/>
        <end position="338"/>
    </location>
</feature>
<evidence type="ECO:0000256" key="1">
    <source>
        <dbReference type="ARBA" id="ARBA00004370"/>
    </source>
</evidence>
<evidence type="ECO:0000313" key="12">
    <source>
        <dbReference type="EMBL" id="TPX41414.1"/>
    </source>
</evidence>
<dbReference type="FunFam" id="3.30.40.10:FF:000388">
    <property type="entry name" value="Putative RING zinc finger domain superfamily protein"/>
    <property type="match status" value="1"/>
</dbReference>
<dbReference type="VEuPathDB" id="FungiDB:SeMB42_g05579"/>
<evidence type="ECO:0000256" key="10">
    <source>
        <dbReference type="SAM" id="SignalP"/>
    </source>
</evidence>
<dbReference type="SUPFAM" id="SSF52025">
    <property type="entry name" value="PA domain"/>
    <property type="match status" value="1"/>
</dbReference>
<evidence type="ECO:0000256" key="6">
    <source>
        <dbReference type="ARBA" id="ARBA00022989"/>
    </source>
</evidence>
<protein>
    <recommendedName>
        <fullName evidence="11">RING-type domain-containing protein</fullName>
    </recommendedName>
</protein>
<dbReference type="Pfam" id="PF02225">
    <property type="entry name" value="PA"/>
    <property type="match status" value="1"/>
</dbReference>
<comment type="caution">
    <text evidence="12">The sequence shown here is derived from an EMBL/GenBank/DDBJ whole genome shotgun (WGS) entry which is preliminary data.</text>
</comment>
<dbReference type="SUPFAM" id="SSF57850">
    <property type="entry name" value="RING/U-box"/>
    <property type="match status" value="1"/>
</dbReference>
<dbReference type="GO" id="GO:0005634">
    <property type="term" value="C:nucleus"/>
    <property type="evidence" value="ECO:0007669"/>
    <property type="project" value="TreeGrafter"/>
</dbReference>
<feature type="transmembrane region" description="Helical" evidence="9">
    <location>
        <begin position="235"/>
        <end position="257"/>
    </location>
</feature>
<dbReference type="InterPro" id="IPR001841">
    <property type="entry name" value="Znf_RING"/>
</dbReference>
<dbReference type="EMBL" id="QEAN01000272">
    <property type="protein sequence ID" value="TPX41414.1"/>
    <property type="molecule type" value="Genomic_DNA"/>
</dbReference>
<dbReference type="GO" id="GO:0008270">
    <property type="term" value="F:zinc ion binding"/>
    <property type="evidence" value="ECO:0007669"/>
    <property type="project" value="UniProtKB-KW"/>
</dbReference>
<evidence type="ECO:0000256" key="7">
    <source>
        <dbReference type="ARBA" id="ARBA00023136"/>
    </source>
</evidence>
<dbReference type="InterPro" id="IPR051834">
    <property type="entry name" value="RING_finger_E3_ligase"/>
</dbReference>
<name>A0A507CQK4_9FUNG</name>
<evidence type="ECO:0000256" key="4">
    <source>
        <dbReference type="ARBA" id="ARBA00022771"/>
    </source>
</evidence>
<dbReference type="STRING" id="286115.A0A507CQK4"/>
<dbReference type="SMART" id="SM00184">
    <property type="entry name" value="RING"/>
    <property type="match status" value="1"/>
</dbReference>
<keyword evidence="7 9" id="KW-0472">Membrane</keyword>
<dbReference type="Proteomes" id="UP000317494">
    <property type="component" value="Unassembled WGS sequence"/>
</dbReference>
<accession>A0A507CQK4</accession>
<dbReference type="GO" id="GO:0061630">
    <property type="term" value="F:ubiquitin protein ligase activity"/>
    <property type="evidence" value="ECO:0007669"/>
    <property type="project" value="TreeGrafter"/>
</dbReference>
<keyword evidence="3" id="KW-0479">Metal-binding</keyword>
<keyword evidence="5" id="KW-0862">Zinc</keyword>
<gene>
    <name evidence="12" type="ORF">SeMB42_g05579</name>
</gene>
<feature type="chain" id="PRO_5021243230" description="RING-type domain-containing protein" evidence="10">
    <location>
        <begin position="21"/>
        <end position="386"/>
    </location>
</feature>
<evidence type="ECO:0000256" key="9">
    <source>
        <dbReference type="SAM" id="Phobius"/>
    </source>
</evidence>
<dbReference type="GO" id="GO:0016020">
    <property type="term" value="C:membrane"/>
    <property type="evidence" value="ECO:0007669"/>
    <property type="project" value="UniProtKB-SubCell"/>
</dbReference>
<dbReference type="AlphaFoldDB" id="A0A507CQK4"/>
<keyword evidence="10" id="KW-0732">Signal</keyword>
<keyword evidence="4 8" id="KW-0863">Zinc-finger</keyword>
<dbReference type="Pfam" id="PF13639">
    <property type="entry name" value="zf-RING_2"/>
    <property type="match status" value="1"/>
</dbReference>
<proteinExistence type="predicted"/>
<dbReference type="InterPro" id="IPR046450">
    <property type="entry name" value="PA_dom_sf"/>
</dbReference>
<evidence type="ECO:0000256" key="2">
    <source>
        <dbReference type="ARBA" id="ARBA00022692"/>
    </source>
</evidence>
<keyword evidence="13" id="KW-1185">Reference proteome</keyword>
<dbReference type="InterPro" id="IPR011016">
    <property type="entry name" value="Znf_RING-CH"/>
</dbReference>
<keyword evidence="2 9" id="KW-0812">Transmembrane</keyword>
<dbReference type="Gene3D" id="3.30.40.10">
    <property type="entry name" value="Zinc/RING finger domain, C3HC4 (zinc finger)"/>
    <property type="match status" value="1"/>
</dbReference>
<feature type="signal peptide" evidence="10">
    <location>
        <begin position="1"/>
        <end position="20"/>
    </location>
</feature>
<comment type="subcellular location">
    <subcellularLocation>
        <location evidence="1">Membrane</location>
    </subcellularLocation>
</comment>
<evidence type="ECO:0000256" key="5">
    <source>
        <dbReference type="ARBA" id="ARBA00022833"/>
    </source>
</evidence>